<protein>
    <submittedName>
        <fullName evidence="1">Uncharacterized protein</fullName>
    </submittedName>
</protein>
<organism evidence="1 2">
    <name type="scientific">Aspergillus clavatus (strain ATCC 1007 / CBS 513.65 / DSM 816 / NCTC 3887 / NRRL 1 / QM 1276 / 107)</name>
    <dbReference type="NCBI Taxonomy" id="344612"/>
    <lineage>
        <taxon>Eukaryota</taxon>
        <taxon>Fungi</taxon>
        <taxon>Dikarya</taxon>
        <taxon>Ascomycota</taxon>
        <taxon>Pezizomycotina</taxon>
        <taxon>Eurotiomycetes</taxon>
        <taxon>Eurotiomycetidae</taxon>
        <taxon>Eurotiales</taxon>
        <taxon>Aspergillaceae</taxon>
        <taxon>Aspergillus</taxon>
        <taxon>Aspergillus subgen. Fumigati</taxon>
    </lineage>
</organism>
<proteinExistence type="predicted"/>
<accession>A1CF94</accession>
<reference evidence="1 2" key="1">
    <citation type="journal article" date="2008" name="PLoS Genet.">
        <title>Genomic islands in the pathogenic filamentous fungus Aspergillus fumigatus.</title>
        <authorList>
            <person name="Fedorova N.D."/>
            <person name="Khaldi N."/>
            <person name="Joardar V.S."/>
            <person name="Maiti R."/>
            <person name="Amedeo P."/>
            <person name="Anderson M.J."/>
            <person name="Crabtree J."/>
            <person name="Silva J.C."/>
            <person name="Badger J.H."/>
            <person name="Albarraq A."/>
            <person name="Angiuoli S."/>
            <person name="Bussey H."/>
            <person name="Bowyer P."/>
            <person name="Cotty P.J."/>
            <person name="Dyer P.S."/>
            <person name="Egan A."/>
            <person name="Galens K."/>
            <person name="Fraser-Liggett C.M."/>
            <person name="Haas B.J."/>
            <person name="Inman J.M."/>
            <person name="Kent R."/>
            <person name="Lemieux S."/>
            <person name="Malavazi I."/>
            <person name="Orvis J."/>
            <person name="Roemer T."/>
            <person name="Ronning C.M."/>
            <person name="Sundaram J.P."/>
            <person name="Sutton G."/>
            <person name="Turner G."/>
            <person name="Venter J.C."/>
            <person name="White O.R."/>
            <person name="Whitty B.R."/>
            <person name="Youngman P."/>
            <person name="Wolfe K.H."/>
            <person name="Goldman G.H."/>
            <person name="Wortman J.R."/>
            <person name="Jiang B."/>
            <person name="Denning D.W."/>
            <person name="Nierman W.C."/>
        </authorList>
    </citation>
    <scope>NUCLEOTIDE SEQUENCE [LARGE SCALE GENOMIC DNA]</scope>
    <source>
        <strain evidence="2">ATCC 1007 / CBS 513.65 / DSM 816 / NCTC 3887 / NRRL 1</strain>
    </source>
</reference>
<dbReference type="VEuPathDB" id="FungiDB:ACLA_092410"/>
<evidence type="ECO:0000313" key="1">
    <source>
        <dbReference type="EMBL" id="EAW11543.1"/>
    </source>
</evidence>
<gene>
    <name evidence="1" type="ORF">ACLA_092410</name>
</gene>
<dbReference type="RefSeq" id="XP_001272969.1">
    <property type="nucleotide sequence ID" value="XM_001272968.1"/>
</dbReference>
<sequence>MTGDTEVFPTPAAIFRRASRCNTRMSSIAQRATAPCKIATISRGKLKHEASSQAPNLRRCVGHHAVFLKSTEAAQEEHRRQMSPLSFFENDGPNFAPNDRSKADMPVLCTQVTKTVKAIMRRRSTSGPQASDEAEKTAALIRVSAAADNSIQPPALEKRKKFLVKSREYASMLFLSGRRAFTPVLQTNTVY</sequence>
<dbReference type="KEGG" id="act:ACLA_092410"/>
<dbReference type="HOGENOM" id="CLU_122455_0_0_1"/>
<name>A1CF94_ASPCL</name>
<dbReference type="Proteomes" id="UP000006701">
    <property type="component" value="Unassembled WGS sequence"/>
</dbReference>
<dbReference type="EMBL" id="DS027052">
    <property type="protein sequence ID" value="EAW11543.1"/>
    <property type="molecule type" value="Genomic_DNA"/>
</dbReference>
<dbReference type="OrthoDB" id="4499133at2759"/>
<dbReference type="OMA" id="SPMIREQ"/>
<evidence type="ECO:0000313" key="2">
    <source>
        <dbReference type="Proteomes" id="UP000006701"/>
    </source>
</evidence>
<dbReference type="GeneID" id="4705222"/>
<dbReference type="AlphaFoldDB" id="A1CF94"/>
<keyword evidence="2" id="KW-1185">Reference proteome</keyword>